<protein>
    <submittedName>
        <fullName evidence="1">Uncharacterized protein</fullName>
    </submittedName>
</protein>
<accession>A0A101J9J9</accession>
<comment type="caution">
    <text evidence="1">The sequence shown here is derived from an EMBL/GenBank/DDBJ whole genome shotgun (WGS) entry which is preliminary data.</text>
</comment>
<dbReference type="InterPro" id="IPR058702">
    <property type="entry name" value="MafI2-like"/>
</dbReference>
<organism evidence="1 2">
    <name type="scientific">Streptomyces regalis</name>
    <dbReference type="NCBI Taxonomy" id="68262"/>
    <lineage>
        <taxon>Bacteria</taxon>
        <taxon>Bacillati</taxon>
        <taxon>Actinomycetota</taxon>
        <taxon>Actinomycetes</taxon>
        <taxon>Kitasatosporales</taxon>
        <taxon>Streptomycetaceae</taxon>
        <taxon>Streptomyces</taxon>
    </lineage>
</organism>
<evidence type="ECO:0000313" key="1">
    <source>
        <dbReference type="EMBL" id="KUL22703.1"/>
    </source>
</evidence>
<name>A0A101J9J9_9ACTN</name>
<dbReference type="Pfam" id="PF26541">
    <property type="entry name" value="MafI2"/>
    <property type="match status" value="1"/>
</dbReference>
<reference evidence="2" key="1">
    <citation type="submission" date="2015-10" db="EMBL/GenBank/DDBJ databases">
        <authorList>
            <person name="Ju K.-S."/>
            <person name="Doroghazi J.R."/>
            <person name="Metcalf W.W."/>
        </authorList>
    </citation>
    <scope>NUCLEOTIDE SEQUENCE [LARGE SCALE GENOMIC DNA]</scope>
    <source>
        <strain evidence="2">NRRL 3151</strain>
    </source>
</reference>
<dbReference type="RefSeq" id="WP_062713241.1">
    <property type="nucleotide sequence ID" value="NZ_LLZG01000394.1"/>
</dbReference>
<gene>
    <name evidence="1" type="ORF">ADL12_41675</name>
</gene>
<dbReference type="AlphaFoldDB" id="A0A101J9J9"/>
<dbReference type="OrthoDB" id="4249256at2"/>
<keyword evidence="2" id="KW-1185">Reference proteome</keyword>
<sequence length="108" mass="11860">MADPELERVNGIALMAVQALLGLISSDVVAVAVAAEEERVLLSFWVHRHTPEIDEDIVDVIGDLKAFLYPDNPLIESRVVVGAPKAAATRPHERMIYWAKSQTSTAPR</sequence>
<proteinExistence type="predicted"/>
<evidence type="ECO:0000313" key="2">
    <source>
        <dbReference type="Proteomes" id="UP000053923"/>
    </source>
</evidence>
<dbReference type="EMBL" id="LLZG01000394">
    <property type="protein sequence ID" value="KUL22703.1"/>
    <property type="molecule type" value="Genomic_DNA"/>
</dbReference>
<dbReference type="Proteomes" id="UP000053923">
    <property type="component" value="Unassembled WGS sequence"/>
</dbReference>